<name>A0A8H4JT52_9HYPO</name>
<dbReference type="Pfam" id="PF06985">
    <property type="entry name" value="HET"/>
    <property type="match status" value="1"/>
</dbReference>
<dbReference type="Proteomes" id="UP000605986">
    <property type="component" value="Unassembled WGS sequence"/>
</dbReference>
<protein>
    <recommendedName>
        <fullName evidence="1">Heterokaryon incompatibility domain-containing protein</fullName>
    </recommendedName>
</protein>
<dbReference type="OrthoDB" id="2157530at2759"/>
<evidence type="ECO:0000313" key="3">
    <source>
        <dbReference type="Proteomes" id="UP000605986"/>
    </source>
</evidence>
<accession>A0A8H4JT52</accession>
<dbReference type="PANTHER" id="PTHR24148:SF73">
    <property type="entry name" value="HET DOMAIN PROTEIN (AFU_ORTHOLOGUE AFUA_8G01020)"/>
    <property type="match status" value="1"/>
</dbReference>
<reference evidence="2" key="1">
    <citation type="submission" date="2020-01" db="EMBL/GenBank/DDBJ databases">
        <title>Identification and distribution of gene clusters putatively required for synthesis of sphingolipid metabolism inhibitors in phylogenetically diverse species of the filamentous fungus Fusarium.</title>
        <authorList>
            <person name="Kim H.-S."/>
            <person name="Busman M."/>
            <person name="Brown D.W."/>
            <person name="Divon H."/>
            <person name="Uhlig S."/>
            <person name="Proctor R.H."/>
        </authorList>
    </citation>
    <scope>NUCLEOTIDE SEQUENCE</scope>
    <source>
        <strain evidence="2">NRRL 53441</strain>
    </source>
</reference>
<comment type="caution">
    <text evidence="2">The sequence shown here is derived from an EMBL/GenBank/DDBJ whole genome shotgun (WGS) entry which is preliminary data.</text>
</comment>
<keyword evidence="3" id="KW-1185">Reference proteome</keyword>
<dbReference type="PANTHER" id="PTHR24148">
    <property type="entry name" value="ANKYRIN REPEAT DOMAIN-CONTAINING PROTEIN 39 HOMOLOG-RELATED"/>
    <property type="match status" value="1"/>
</dbReference>
<evidence type="ECO:0000313" key="2">
    <source>
        <dbReference type="EMBL" id="KAF4436539.1"/>
    </source>
</evidence>
<dbReference type="AlphaFoldDB" id="A0A8H4JT52"/>
<proteinExistence type="predicted"/>
<sequence length="694" mass="78548">MEDWPRADLKTPAGVSAVYKDLTPLNPVKEEIRVIHLEGGVDSSPIKCTLHKVELNSTSPPVYDALSYAWGDATDTREIILNGYVVDITFNLFQALRRLRQGVDNQIIWVDAVCINQLDLGERSQQVGLMRKVYSLCVQTVIWLGEPPDQATPTFATHWFGDERDDENIEWLWDNFCDYATDPDLDSMDEQTVDWTFHGLANLRLLTSGHLLEHPLFADMSGDDFEYPLGYSGYCKLVTRALQPFVRSPWWTRVWTVQECILPRNAILVYGPVSVDFLFLIKAFSALADHMLSDCCSHCFSRSDPGVRMWIRDLGAELRNIEILRTNQQNGTKTELWDTLAMFRMRKATDNRDKVFGVLGLINSWPGAPVAADYRTTAEIVYCQIVISSAEETSSLLPLHFPLTKFSHPDLPSWVVDWTTPSGLGSQVNTYQFSHRVFTVFKEGRTQTYHFVPSPDGKVIQVKGRRCDRVAVVSTTVPEGVASGKRNAYCDWFKMAGLDQDPSRKYTTGVSFFEAFWRCLCWNVLLTISDDKQPNFNCKASDEVLYERFLSYCLSSPKSIFHTDGLSKEEREAVLRLDPKFTTAEDQKWGMFSTSGYLAEQIINGLTVNTKMFMTEQGYLGVGPPDTQVGDEVWCLFGGWMPFILRFTGNTGEFAAGKTKVPLWKVLGICYLHGIMDGEIANDENVPIETLHLA</sequence>
<dbReference type="EMBL" id="JAADJG010000795">
    <property type="protein sequence ID" value="KAF4436539.1"/>
    <property type="molecule type" value="Genomic_DNA"/>
</dbReference>
<dbReference type="Pfam" id="PF26639">
    <property type="entry name" value="Het-6_barrel"/>
    <property type="match status" value="1"/>
</dbReference>
<evidence type="ECO:0000259" key="1">
    <source>
        <dbReference type="Pfam" id="PF06985"/>
    </source>
</evidence>
<feature type="domain" description="Heterokaryon incompatibility" evidence="1">
    <location>
        <begin position="63"/>
        <end position="259"/>
    </location>
</feature>
<dbReference type="InterPro" id="IPR052895">
    <property type="entry name" value="HetReg/Transcr_Mod"/>
</dbReference>
<organism evidence="2 3">
    <name type="scientific">Fusarium austroafricanum</name>
    <dbReference type="NCBI Taxonomy" id="2364996"/>
    <lineage>
        <taxon>Eukaryota</taxon>
        <taxon>Fungi</taxon>
        <taxon>Dikarya</taxon>
        <taxon>Ascomycota</taxon>
        <taxon>Pezizomycotina</taxon>
        <taxon>Sordariomycetes</taxon>
        <taxon>Hypocreomycetidae</taxon>
        <taxon>Hypocreales</taxon>
        <taxon>Nectriaceae</taxon>
        <taxon>Fusarium</taxon>
        <taxon>Fusarium concolor species complex</taxon>
    </lineage>
</organism>
<gene>
    <name evidence="2" type="ORF">F53441_13219</name>
</gene>
<dbReference type="InterPro" id="IPR010730">
    <property type="entry name" value="HET"/>
</dbReference>